<sequence length="81" mass="9380">MTISIRKEYLLAVLLLLPTTAICNDQSAKVHWKGTVPKHQTHAYLHNLDIQNFTKEKQMSWSPVLKINTFNKINLVTLKHI</sequence>
<comment type="caution">
    <text evidence="2">The sequence shown here is derived from an EMBL/GenBank/DDBJ whole genome shotgun (WGS) entry which is preliminary data.</text>
</comment>
<gene>
    <name evidence="2" type="ORF">HGP28_02735</name>
</gene>
<keyword evidence="1" id="KW-0732">Signal</keyword>
<accession>A0A7X8TNH1</accession>
<dbReference type="RefSeq" id="WP_168834905.1">
    <property type="nucleotide sequence ID" value="NZ_JABAIK010000002.1"/>
</dbReference>
<feature type="chain" id="PRO_5030694137" evidence="1">
    <location>
        <begin position="24"/>
        <end position="81"/>
    </location>
</feature>
<proteinExistence type="predicted"/>
<dbReference type="AlphaFoldDB" id="A0A7X8TNH1"/>
<dbReference type="Proteomes" id="UP000535589">
    <property type="component" value="Unassembled WGS sequence"/>
</dbReference>
<evidence type="ECO:0000256" key="1">
    <source>
        <dbReference type="SAM" id="SignalP"/>
    </source>
</evidence>
<evidence type="ECO:0000313" key="3">
    <source>
        <dbReference type="Proteomes" id="UP000535589"/>
    </source>
</evidence>
<feature type="signal peptide" evidence="1">
    <location>
        <begin position="1"/>
        <end position="23"/>
    </location>
</feature>
<keyword evidence="3" id="KW-1185">Reference proteome</keyword>
<organism evidence="2 3">
    <name type="scientific">Vibrio agarilyticus</name>
    <dbReference type="NCBI Taxonomy" id="2726741"/>
    <lineage>
        <taxon>Bacteria</taxon>
        <taxon>Pseudomonadati</taxon>
        <taxon>Pseudomonadota</taxon>
        <taxon>Gammaproteobacteria</taxon>
        <taxon>Vibrionales</taxon>
        <taxon>Vibrionaceae</taxon>
        <taxon>Vibrio</taxon>
    </lineage>
</organism>
<evidence type="ECO:0000313" key="2">
    <source>
        <dbReference type="EMBL" id="NLS11805.1"/>
    </source>
</evidence>
<name>A0A7X8TNH1_9VIBR</name>
<protein>
    <submittedName>
        <fullName evidence="2">Uncharacterized protein</fullName>
    </submittedName>
</protein>
<dbReference type="EMBL" id="JABAIK010000002">
    <property type="protein sequence ID" value="NLS11805.1"/>
    <property type="molecule type" value="Genomic_DNA"/>
</dbReference>
<reference evidence="2 3" key="1">
    <citation type="submission" date="2020-04" db="EMBL/GenBank/DDBJ databases">
        <title>Vibrio sp. SM6, a novel species isolated from seawater.</title>
        <authorList>
            <person name="Wang X."/>
        </authorList>
    </citation>
    <scope>NUCLEOTIDE SEQUENCE [LARGE SCALE GENOMIC DNA]</scope>
    <source>
        <strain evidence="2 3">SM6</strain>
    </source>
</reference>